<dbReference type="EMBL" id="JWTA01000020">
    <property type="protein sequence ID" value="KIC61351.1"/>
    <property type="molecule type" value="Genomic_DNA"/>
</dbReference>
<evidence type="ECO:0000313" key="4">
    <source>
        <dbReference type="EMBL" id="KIC61351.1"/>
    </source>
</evidence>
<organism evidence="4 5">
    <name type="scientific">Chryseobacterium taiwanense</name>
    <dbReference type="NCBI Taxonomy" id="363331"/>
    <lineage>
        <taxon>Bacteria</taxon>
        <taxon>Pseudomonadati</taxon>
        <taxon>Bacteroidota</taxon>
        <taxon>Flavobacteriia</taxon>
        <taxon>Flavobacteriales</taxon>
        <taxon>Weeksellaceae</taxon>
        <taxon>Chryseobacterium group</taxon>
        <taxon>Chryseobacterium</taxon>
    </lineage>
</organism>
<reference evidence="4 5" key="1">
    <citation type="submission" date="2014-12" db="EMBL/GenBank/DDBJ databases">
        <title>Genome sequencing of Chryseobacterium taiwanense TPW19.</title>
        <authorList>
            <person name="Tan P.W."/>
            <person name="Chan K.-G."/>
        </authorList>
    </citation>
    <scope>NUCLEOTIDE SEQUENCE [LARGE SCALE GENOMIC DNA]</scope>
    <source>
        <strain evidence="4 5">TPW19</strain>
    </source>
</reference>
<keyword evidence="2" id="KW-0964">Secreted</keyword>
<evidence type="ECO:0000256" key="1">
    <source>
        <dbReference type="ARBA" id="ARBA00004613"/>
    </source>
</evidence>
<dbReference type="PANTHER" id="PTHR10009:SF18">
    <property type="entry name" value="PROTEIN YELLOW-LIKE PROTEIN"/>
    <property type="match status" value="1"/>
</dbReference>
<evidence type="ECO:0000313" key="5">
    <source>
        <dbReference type="Proteomes" id="UP000031167"/>
    </source>
</evidence>
<dbReference type="InterPro" id="IPR017996">
    <property type="entry name" value="MRJP/yellow-related"/>
</dbReference>
<dbReference type="InterPro" id="IPR011042">
    <property type="entry name" value="6-blade_b-propeller_TolB-like"/>
</dbReference>
<comment type="subcellular location">
    <subcellularLocation>
        <location evidence="1">Secreted</location>
    </subcellularLocation>
</comment>
<comment type="caution">
    <text evidence="4">The sequence shown here is derived from an EMBL/GenBank/DDBJ whole genome shotgun (WGS) entry which is preliminary data.</text>
</comment>
<dbReference type="Proteomes" id="UP000031167">
    <property type="component" value="Unassembled WGS sequence"/>
</dbReference>
<proteinExistence type="predicted"/>
<dbReference type="GO" id="GO:0005576">
    <property type="term" value="C:extracellular region"/>
    <property type="evidence" value="ECO:0007669"/>
    <property type="project" value="UniProtKB-SubCell"/>
</dbReference>
<keyword evidence="3" id="KW-0175">Coiled coil</keyword>
<sequence>MEIVSSFTDERPSNIAISPEGRIFITMSAEGNTQFIVREILPDGKTLYFPDAEWSKKPTGNSMKGISSAIGIQVSSDNILWVLDMGKSNTDPRQTPKLMGWDIKSHTLVHVYPLPDAVLRPSSFLQDFVIDEKHQTAVIADMTMGGMVLPASPAFVVINLKTGYSRRMLENHSSFQPADESIRVNGRPISHQFADGKKYEPRYPLNPISIDAERNWIYYGALGGKKIYRIAADAVANEKLENDDLEKRIEYYAEKPKSDGFKVGANGQIYITDVEHNAIGVSTPQGYRILVQDDRLFSWPDGVALSPDGYLYVVSDQLQNKPWWNNNQNDSKPPYYVLRIKIK</sequence>
<evidence type="ECO:0000256" key="3">
    <source>
        <dbReference type="SAM" id="Coils"/>
    </source>
</evidence>
<dbReference type="STRING" id="363331.RM51_17730"/>
<keyword evidence="5" id="KW-1185">Reference proteome</keyword>
<gene>
    <name evidence="4" type="ORF">RM51_17730</name>
</gene>
<accession>A0A0B4D3X0</accession>
<evidence type="ECO:0000256" key="2">
    <source>
        <dbReference type="ARBA" id="ARBA00022525"/>
    </source>
</evidence>
<protein>
    <recommendedName>
        <fullName evidence="6">Gluconolactonase</fullName>
    </recommendedName>
</protein>
<dbReference type="PANTHER" id="PTHR10009">
    <property type="entry name" value="PROTEIN YELLOW-RELATED"/>
    <property type="match status" value="1"/>
</dbReference>
<evidence type="ECO:0008006" key="6">
    <source>
        <dbReference type="Google" id="ProtNLM"/>
    </source>
</evidence>
<feature type="coiled-coil region" evidence="3">
    <location>
        <begin position="228"/>
        <end position="255"/>
    </location>
</feature>
<dbReference type="Gene3D" id="2.120.10.30">
    <property type="entry name" value="TolB, C-terminal domain"/>
    <property type="match status" value="1"/>
</dbReference>
<dbReference type="Pfam" id="PF03022">
    <property type="entry name" value="MRJP"/>
    <property type="match status" value="1"/>
</dbReference>
<dbReference type="AlphaFoldDB" id="A0A0B4D3X0"/>
<name>A0A0B4D3X0_9FLAO</name>
<dbReference type="SUPFAM" id="SSF101898">
    <property type="entry name" value="NHL repeat"/>
    <property type="match status" value="1"/>
</dbReference>